<gene>
    <name evidence="5" type="ORF">SZN_07153</name>
</gene>
<dbReference type="AlphaFoldDB" id="G2G7G8"/>
<protein>
    <submittedName>
        <fullName evidence="5">FAD-dependent oxidoreductase</fullName>
    </submittedName>
</protein>
<dbReference type="PANTHER" id="PTHR43004:SF19">
    <property type="entry name" value="BINDING MONOOXYGENASE, PUTATIVE (JCVI)-RELATED"/>
    <property type="match status" value="1"/>
</dbReference>
<dbReference type="InterPro" id="IPR050641">
    <property type="entry name" value="RIFMO-like"/>
</dbReference>
<feature type="domain" description="FAD-binding" evidence="4">
    <location>
        <begin position="6"/>
        <end position="361"/>
    </location>
</feature>
<evidence type="ECO:0000313" key="5">
    <source>
        <dbReference type="EMBL" id="EGX60538.1"/>
    </source>
</evidence>
<comment type="caution">
    <text evidence="5">The sequence shown here is derived from an EMBL/GenBank/DDBJ whole genome shotgun (WGS) entry which is preliminary data.</text>
</comment>
<dbReference type="NCBIfam" id="NF046068">
    <property type="entry name" value="AkvoneHdxseDnrF"/>
    <property type="match status" value="1"/>
</dbReference>
<reference evidence="5 6" key="1">
    <citation type="submission" date="2011-08" db="EMBL/GenBank/DDBJ databases">
        <authorList>
            <person name="Lin Y."/>
            <person name="Hao X."/>
            <person name="Johnstone L."/>
            <person name="Miller S.J."/>
            <person name="Wei G."/>
            <person name="Rensing C."/>
        </authorList>
    </citation>
    <scope>NUCLEOTIDE SEQUENCE [LARGE SCALE GENOMIC DNA]</scope>
    <source>
        <strain evidence="5 6">K42</strain>
    </source>
</reference>
<evidence type="ECO:0000259" key="4">
    <source>
        <dbReference type="Pfam" id="PF01494"/>
    </source>
</evidence>
<dbReference type="GO" id="GO:0016709">
    <property type="term" value="F:oxidoreductase activity, acting on paired donors, with incorporation or reduction of molecular oxygen, NAD(P)H as one donor, and incorporation of one atom of oxygen"/>
    <property type="evidence" value="ECO:0007669"/>
    <property type="project" value="UniProtKB-ARBA"/>
</dbReference>
<dbReference type="PRINTS" id="PR00420">
    <property type="entry name" value="RNGMNOXGNASE"/>
</dbReference>
<dbReference type="Gene3D" id="3.40.30.120">
    <property type="match status" value="1"/>
</dbReference>
<dbReference type="Gene3D" id="3.50.50.60">
    <property type="entry name" value="FAD/NAD(P)-binding domain"/>
    <property type="match status" value="1"/>
</dbReference>
<evidence type="ECO:0000256" key="2">
    <source>
        <dbReference type="ARBA" id="ARBA00022630"/>
    </source>
</evidence>
<evidence type="ECO:0000313" key="6">
    <source>
        <dbReference type="Proteomes" id="UP000004217"/>
    </source>
</evidence>
<dbReference type="RefSeq" id="WP_007492802.1">
    <property type="nucleotide sequence ID" value="NZ_AGBF01000013.1"/>
</dbReference>
<keyword evidence="2" id="KW-0285">Flavoprotein</keyword>
<dbReference type="OrthoDB" id="8670884at2"/>
<proteinExistence type="predicted"/>
<dbReference type="Gene3D" id="3.30.9.10">
    <property type="entry name" value="D-Amino Acid Oxidase, subunit A, domain 2"/>
    <property type="match status" value="1"/>
</dbReference>
<comment type="cofactor">
    <cofactor evidence="1">
        <name>FAD</name>
        <dbReference type="ChEBI" id="CHEBI:57692"/>
    </cofactor>
</comment>
<dbReference type="EMBL" id="AGBF01000013">
    <property type="protein sequence ID" value="EGX60538.1"/>
    <property type="molecule type" value="Genomic_DNA"/>
</dbReference>
<dbReference type="NCBIfam" id="NF046069">
    <property type="entry name" value="AkvoneHdxseRdmE"/>
    <property type="match status" value="1"/>
</dbReference>
<evidence type="ECO:0000256" key="1">
    <source>
        <dbReference type="ARBA" id="ARBA00001974"/>
    </source>
</evidence>
<dbReference type="PATRIC" id="fig|700597.3.peg.1389"/>
<dbReference type="PANTHER" id="PTHR43004">
    <property type="entry name" value="TRK SYSTEM POTASSIUM UPTAKE PROTEIN"/>
    <property type="match status" value="1"/>
</dbReference>
<dbReference type="InterPro" id="IPR036188">
    <property type="entry name" value="FAD/NAD-bd_sf"/>
</dbReference>
<dbReference type="Pfam" id="PF01494">
    <property type="entry name" value="FAD_binding_3"/>
    <property type="match status" value="1"/>
</dbReference>
<dbReference type="GO" id="GO:0071949">
    <property type="term" value="F:FAD binding"/>
    <property type="evidence" value="ECO:0007669"/>
    <property type="project" value="InterPro"/>
</dbReference>
<name>G2G7G8_9ACTN</name>
<dbReference type="Pfam" id="PF21274">
    <property type="entry name" value="Rng_hyd_C"/>
    <property type="match status" value="1"/>
</dbReference>
<dbReference type="SUPFAM" id="SSF51905">
    <property type="entry name" value="FAD/NAD(P)-binding domain"/>
    <property type="match status" value="1"/>
</dbReference>
<evidence type="ECO:0000256" key="3">
    <source>
        <dbReference type="ARBA" id="ARBA00022827"/>
    </source>
</evidence>
<accession>G2G7G8</accession>
<keyword evidence="3" id="KW-0274">FAD</keyword>
<dbReference type="Proteomes" id="UP000004217">
    <property type="component" value="Unassembled WGS sequence"/>
</dbReference>
<organism evidence="5 6">
    <name type="scientific">Streptomyces zinciresistens K42</name>
    <dbReference type="NCBI Taxonomy" id="700597"/>
    <lineage>
        <taxon>Bacteria</taxon>
        <taxon>Bacillati</taxon>
        <taxon>Actinomycetota</taxon>
        <taxon>Actinomycetes</taxon>
        <taxon>Kitasatosporales</taxon>
        <taxon>Streptomycetaceae</taxon>
        <taxon>Streptomyces</taxon>
    </lineage>
</organism>
<sequence>MSDREFDVLVVGAGLGGLSTAMFLARQGVRVLVVERRSGLSPYPRAAGQNPRTMELLRIGGVADEVTRVDDIRGAQGDFVIRIGRTVRGEPVRTVSESFDAMVAATAPCTPAGWAMLSQDKLEPILLSQAERHGGSLRFDTRLVSFRQDDDGVTAALEGPDGAYDLRVRHLVAADGSRSAVRESLGIGRYGHGTLTLMVGVIFDADLTGLLEASATGWYYLHHPEFTGTFGPTDRPDRFTLFVEYDPEKGESPADFTPRRCTELIRLALESPGLEPEIVDIQGWEMAARIAERWRDGRVFLVGDAAKVTPPTGGMSGNAAVADGFDLAWKLGAVLNGQAGPGLLDTYEEERRTAAELVVAEALAIYAERMAPHMADVWEKSVGYAETLLGFRYRSAAVLADDDDPARVENPLEPTGRPGFRGPHVPVLRDGEPVSTIDLFGDGWTLIAGESGDTWGRAAADLATELGIVTKAFRVGLDITDPDDQVPGRYGIGKSGACLVRPDGVVAWRTDEAPADTTAVLGAVLRRILDR</sequence>
<dbReference type="InterPro" id="IPR002938">
    <property type="entry name" value="FAD-bd"/>
</dbReference>
<keyword evidence="6" id="KW-1185">Reference proteome</keyword>